<proteinExistence type="predicted"/>
<dbReference type="AlphaFoldDB" id="A0A1B2JJC3"/>
<dbReference type="EMBL" id="CP014587">
    <property type="protein sequence ID" value="ANZ78072.1"/>
    <property type="molecule type" value="Genomic_DNA"/>
</dbReference>
<evidence type="ECO:0000259" key="2">
    <source>
        <dbReference type="PROSITE" id="PS50076"/>
    </source>
</evidence>
<feature type="region of interest" description="Disordered" evidence="1">
    <location>
        <begin position="246"/>
        <end position="268"/>
    </location>
</feature>
<dbReference type="Pfam" id="PF00226">
    <property type="entry name" value="DnaJ"/>
    <property type="match status" value="1"/>
</dbReference>
<dbReference type="InterPro" id="IPR052594">
    <property type="entry name" value="J_domain-containing_protein"/>
</dbReference>
<feature type="domain" description="J" evidence="2">
    <location>
        <begin position="8"/>
        <end position="74"/>
    </location>
</feature>
<dbReference type="InterPro" id="IPR001623">
    <property type="entry name" value="DnaJ_domain"/>
</dbReference>
<evidence type="ECO:0000256" key="1">
    <source>
        <dbReference type="SAM" id="MobiDB-lite"/>
    </source>
</evidence>
<organism evidence="3 4">
    <name type="scientific">Komagataella pastoris</name>
    <name type="common">Yeast</name>
    <name type="synonym">Pichia pastoris</name>
    <dbReference type="NCBI Taxonomy" id="4922"/>
    <lineage>
        <taxon>Eukaryota</taxon>
        <taxon>Fungi</taxon>
        <taxon>Dikarya</taxon>
        <taxon>Ascomycota</taxon>
        <taxon>Saccharomycotina</taxon>
        <taxon>Pichiomycetes</taxon>
        <taxon>Pichiales</taxon>
        <taxon>Pichiaceae</taxon>
        <taxon>Komagataella</taxon>
    </lineage>
</organism>
<dbReference type="Pfam" id="PF23302">
    <property type="entry name" value="HTH_DNAJC9"/>
    <property type="match status" value="1"/>
</dbReference>
<dbReference type="InterPro" id="IPR056453">
    <property type="entry name" value="HTH_DNAJC9"/>
</dbReference>
<dbReference type="InterPro" id="IPR036869">
    <property type="entry name" value="J_dom_sf"/>
</dbReference>
<gene>
    <name evidence="3" type="ORF">ATY40_BA7504934</name>
</gene>
<name>A0A1B2JJC3_PICPA</name>
<feature type="compositionally biased region" description="Basic residues" evidence="1">
    <location>
        <begin position="250"/>
        <end position="261"/>
    </location>
</feature>
<evidence type="ECO:0000313" key="3">
    <source>
        <dbReference type="EMBL" id="ANZ78072.1"/>
    </source>
</evidence>
<dbReference type="GO" id="GO:0005737">
    <property type="term" value="C:cytoplasm"/>
    <property type="evidence" value="ECO:0007669"/>
    <property type="project" value="TreeGrafter"/>
</dbReference>
<sequence length="282" mass="32906">MAVPFEIDPYEVLGVNNEATPVEIKKSYYKLCLVHHPDKKSGSDSSNDEHFQKIQFAYSILSDTKRRKRYDNTGSLDDLTLDEDGFDWKEYFDTMKNQPVTEDLIEEDRDKYKGSDEEKQDIIDALQFYEVDVPKLFEVIPHLEFNESEEERIFQLVKELIASKQVEPTTKWDKYRKNRKSFIKRQLRKLEKEAIEAVKLQKKLAKPKKAGQDISTLQGLQSLIQAKQRSSNQKLDSLITKLETEEAAKVKSKRGTKRGTKRAAAPEIDEEEFQRIQAKLKR</sequence>
<protein>
    <submittedName>
        <fullName evidence="3">BA75_04934T0</fullName>
    </submittedName>
</protein>
<dbReference type="SMART" id="SM00271">
    <property type="entry name" value="DnaJ"/>
    <property type="match status" value="1"/>
</dbReference>
<dbReference type="InterPro" id="IPR018253">
    <property type="entry name" value="DnaJ_domain_CS"/>
</dbReference>
<dbReference type="GO" id="GO:0005634">
    <property type="term" value="C:nucleus"/>
    <property type="evidence" value="ECO:0007669"/>
    <property type="project" value="TreeGrafter"/>
</dbReference>
<dbReference type="PANTHER" id="PTHR44144:SF1">
    <property type="entry name" value="DNAJ HOMOLOG SUBFAMILY C MEMBER 9"/>
    <property type="match status" value="1"/>
</dbReference>
<reference evidence="3 4" key="1">
    <citation type="submission" date="2016-02" db="EMBL/GenBank/DDBJ databases">
        <title>Comparative genomic and transcriptomic foundation for Pichia pastoris.</title>
        <authorList>
            <person name="Love K.R."/>
            <person name="Shah K.A."/>
            <person name="Whittaker C.A."/>
            <person name="Wu J."/>
            <person name="Bartlett M.C."/>
            <person name="Ma D."/>
            <person name="Leeson R.L."/>
            <person name="Priest M."/>
            <person name="Young S.K."/>
            <person name="Love J.C."/>
        </authorList>
    </citation>
    <scope>NUCLEOTIDE SEQUENCE [LARGE SCALE GENOMIC DNA]</scope>
    <source>
        <strain evidence="3 4">ATCC 28485</strain>
    </source>
</reference>
<dbReference type="GO" id="GO:0031072">
    <property type="term" value="F:heat shock protein binding"/>
    <property type="evidence" value="ECO:0007669"/>
    <property type="project" value="TreeGrafter"/>
</dbReference>
<dbReference type="CDD" id="cd06257">
    <property type="entry name" value="DnaJ"/>
    <property type="match status" value="1"/>
</dbReference>
<dbReference type="Proteomes" id="UP000094565">
    <property type="component" value="Chromosome 4"/>
</dbReference>
<keyword evidence="4" id="KW-1185">Reference proteome</keyword>
<dbReference type="PROSITE" id="PS00636">
    <property type="entry name" value="DNAJ_1"/>
    <property type="match status" value="1"/>
</dbReference>
<dbReference type="PRINTS" id="PR00625">
    <property type="entry name" value="JDOMAIN"/>
</dbReference>
<dbReference type="SUPFAM" id="SSF46565">
    <property type="entry name" value="Chaperone J-domain"/>
    <property type="match status" value="1"/>
</dbReference>
<dbReference type="PANTHER" id="PTHR44144">
    <property type="entry name" value="DNAJ HOMOLOG SUBFAMILY C MEMBER 9"/>
    <property type="match status" value="1"/>
</dbReference>
<evidence type="ECO:0000313" key="4">
    <source>
        <dbReference type="Proteomes" id="UP000094565"/>
    </source>
</evidence>
<dbReference type="Gene3D" id="1.10.287.110">
    <property type="entry name" value="DnaJ domain"/>
    <property type="match status" value="1"/>
</dbReference>
<dbReference type="OrthoDB" id="110024at2759"/>
<accession>A0A1B2JJC3</accession>
<dbReference type="PROSITE" id="PS50076">
    <property type="entry name" value="DNAJ_2"/>
    <property type="match status" value="1"/>
</dbReference>